<dbReference type="PATRIC" id="fig|1121326.3.peg.2627"/>
<proteinExistence type="predicted"/>
<gene>
    <name evidence="2" type="ORF">CLMAG_26190</name>
</gene>
<feature type="transmembrane region" description="Helical" evidence="1">
    <location>
        <begin position="6"/>
        <end position="29"/>
    </location>
</feature>
<protein>
    <submittedName>
        <fullName evidence="2">Uncharacterized protein</fullName>
    </submittedName>
</protein>
<keyword evidence="1" id="KW-0472">Membrane</keyword>
<name>A0A162TLT2_9CLOT</name>
<evidence type="ECO:0000313" key="3">
    <source>
        <dbReference type="Proteomes" id="UP000076603"/>
    </source>
</evidence>
<evidence type="ECO:0000256" key="1">
    <source>
        <dbReference type="SAM" id="Phobius"/>
    </source>
</evidence>
<keyword evidence="1" id="KW-1133">Transmembrane helix</keyword>
<dbReference type="RefSeq" id="WP_066622538.1">
    <property type="nucleotide sequence ID" value="NZ_FQXL01000025.1"/>
</dbReference>
<reference evidence="2 3" key="1">
    <citation type="submission" date="2016-04" db="EMBL/GenBank/DDBJ databases">
        <title>Genome sequence of Clostridium magnum DSM 2767.</title>
        <authorList>
            <person name="Poehlein A."/>
            <person name="Uhlig R."/>
            <person name="Fischer R."/>
            <person name="Bahl H."/>
            <person name="Daniel R."/>
        </authorList>
    </citation>
    <scope>NUCLEOTIDE SEQUENCE [LARGE SCALE GENOMIC DNA]</scope>
    <source>
        <strain evidence="2 3">DSM 2767</strain>
    </source>
</reference>
<keyword evidence="3" id="KW-1185">Reference proteome</keyword>
<dbReference type="Proteomes" id="UP000076603">
    <property type="component" value="Unassembled WGS sequence"/>
</dbReference>
<comment type="caution">
    <text evidence="2">The sequence shown here is derived from an EMBL/GenBank/DDBJ whole genome shotgun (WGS) entry which is preliminary data.</text>
</comment>
<accession>A0A162TLT2</accession>
<keyword evidence="1" id="KW-0812">Transmembrane</keyword>
<dbReference type="EMBL" id="LWAE01000002">
    <property type="protein sequence ID" value="KZL92805.1"/>
    <property type="molecule type" value="Genomic_DNA"/>
</dbReference>
<evidence type="ECO:0000313" key="2">
    <source>
        <dbReference type="EMBL" id="KZL92805.1"/>
    </source>
</evidence>
<organism evidence="2 3">
    <name type="scientific">Clostridium magnum DSM 2767</name>
    <dbReference type="NCBI Taxonomy" id="1121326"/>
    <lineage>
        <taxon>Bacteria</taxon>
        <taxon>Bacillati</taxon>
        <taxon>Bacillota</taxon>
        <taxon>Clostridia</taxon>
        <taxon>Eubacteriales</taxon>
        <taxon>Clostridiaceae</taxon>
        <taxon>Clostridium</taxon>
    </lineage>
</organism>
<dbReference type="STRING" id="1121326.CLMAG_26190"/>
<dbReference type="AlphaFoldDB" id="A0A162TLT2"/>
<sequence length="154" mass="16838">MDETLVFSWTFIMKFILGMALFAVGIYFVHQTPMVDISKAYAEQAAVQGGFTAQNITDLKADLGKAGFDTSKLTITLQAFDINGTNISSKVYPVTPFNQTPYPATPNFAPRGSKIYLIITSSEDTTMTSMSSFLGGNSIISHGSKRTVMSERLR</sequence>